<evidence type="ECO:0000256" key="4">
    <source>
        <dbReference type="ARBA" id="ARBA00004406"/>
    </source>
</evidence>
<evidence type="ECO:0000256" key="5">
    <source>
        <dbReference type="ARBA" id="ARBA00010617"/>
    </source>
</evidence>
<comment type="cofactor">
    <cofactor evidence="1 14">
        <name>heme</name>
        <dbReference type="ChEBI" id="CHEBI:30413"/>
    </cofactor>
</comment>
<keyword evidence="12 15" id="KW-0503">Monooxygenase</keyword>
<dbReference type="FunFam" id="1.10.630.10:FF:000238">
    <property type="entry name" value="Cytochrome P450 2A6"/>
    <property type="match status" value="1"/>
</dbReference>
<evidence type="ECO:0000256" key="7">
    <source>
        <dbReference type="ARBA" id="ARBA00022723"/>
    </source>
</evidence>
<dbReference type="InterPro" id="IPR017972">
    <property type="entry name" value="Cyt_P450_CS"/>
</dbReference>
<dbReference type="InterPro" id="IPR050182">
    <property type="entry name" value="Cytochrome_P450_fam2"/>
</dbReference>
<keyword evidence="17" id="KW-1185">Reference proteome</keyword>
<dbReference type="GO" id="GO:0006082">
    <property type="term" value="P:organic acid metabolic process"/>
    <property type="evidence" value="ECO:0007669"/>
    <property type="project" value="TreeGrafter"/>
</dbReference>
<keyword evidence="13" id="KW-0472">Membrane</keyword>
<dbReference type="PRINTS" id="PR00463">
    <property type="entry name" value="EP450I"/>
</dbReference>
<evidence type="ECO:0000313" key="16">
    <source>
        <dbReference type="EMBL" id="KAK8391421.1"/>
    </source>
</evidence>
<dbReference type="EMBL" id="JARAKH010000024">
    <property type="protein sequence ID" value="KAK8391421.1"/>
    <property type="molecule type" value="Genomic_DNA"/>
</dbReference>
<dbReference type="GO" id="GO:0006805">
    <property type="term" value="P:xenobiotic metabolic process"/>
    <property type="evidence" value="ECO:0007669"/>
    <property type="project" value="TreeGrafter"/>
</dbReference>
<keyword evidence="7 14" id="KW-0479">Metal-binding</keyword>
<dbReference type="PROSITE" id="PS00086">
    <property type="entry name" value="CYTOCHROME_P450"/>
    <property type="match status" value="1"/>
</dbReference>
<keyword evidence="10 15" id="KW-0560">Oxidoreductase</keyword>
<accession>A0AAW0TVV3</accession>
<name>A0AAW0TVV3_SCYPA</name>
<evidence type="ECO:0000256" key="6">
    <source>
        <dbReference type="ARBA" id="ARBA00022617"/>
    </source>
</evidence>
<dbReference type="InterPro" id="IPR001128">
    <property type="entry name" value="Cyt_P450"/>
</dbReference>
<dbReference type="SUPFAM" id="SSF48264">
    <property type="entry name" value="Cytochrome P450"/>
    <property type="match status" value="1"/>
</dbReference>
<evidence type="ECO:0000256" key="10">
    <source>
        <dbReference type="ARBA" id="ARBA00023002"/>
    </source>
</evidence>
<proteinExistence type="inferred from homology"/>
<keyword evidence="8" id="KW-0256">Endoplasmic reticulum</keyword>
<dbReference type="Pfam" id="PF00067">
    <property type="entry name" value="p450"/>
    <property type="match status" value="1"/>
</dbReference>
<comment type="function">
    <text evidence="2">May be involved in the metabolism of insect hormones and in the breakdown of synthetic insecticides.</text>
</comment>
<evidence type="ECO:0000256" key="1">
    <source>
        <dbReference type="ARBA" id="ARBA00001971"/>
    </source>
</evidence>
<evidence type="ECO:0000256" key="3">
    <source>
        <dbReference type="ARBA" id="ARBA00004174"/>
    </source>
</evidence>
<dbReference type="PANTHER" id="PTHR24300">
    <property type="entry name" value="CYTOCHROME P450 508A4-RELATED"/>
    <property type="match status" value="1"/>
</dbReference>
<feature type="binding site" description="axial binding residue" evidence="14">
    <location>
        <position position="367"/>
    </location>
    <ligand>
        <name>heme</name>
        <dbReference type="ChEBI" id="CHEBI:30413"/>
    </ligand>
    <ligandPart>
        <name>Fe</name>
        <dbReference type="ChEBI" id="CHEBI:18248"/>
    </ligandPart>
</feature>
<evidence type="ECO:0000313" key="17">
    <source>
        <dbReference type="Proteomes" id="UP001487740"/>
    </source>
</evidence>
<evidence type="ECO:0000256" key="12">
    <source>
        <dbReference type="ARBA" id="ARBA00023033"/>
    </source>
</evidence>
<comment type="caution">
    <text evidence="16">The sequence shown here is derived from an EMBL/GenBank/DDBJ whole genome shotgun (WGS) entry which is preliminary data.</text>
</comment>
<comment type="similarity">
    <text evidence="5 15">Belongs to the cytochrome P450 family.</text>
</comment>
<comment type="subcellular location">
    <subcellularLocation>
        <location evidence="4">Endoplasmic reticulum membrane</location>
        <topology evidence="4">Peripheral membrane protein</topology>
    </subcellularLocation>
    <subcellularLocation>
        <location evidence="3">Microsome membrane</location>
        <topology evidence="3">Peripheral membrane protein</topology>
    </subcellularLocation>
</comment>
<keyword evidence="11 14" id="KW-0408">Iron</keyword>
<evidence type="ECO:0008006" key="18">
    <source>
        <dbReference type="Google" id="ProtNLM"/>
    </source>
</evidence>
<evidence type="ECO:0000256" key="9">
    <source>
        <dbReference type="ARBA" id="ARBA00022848"/>
    </source>
</evidence>
<dbReference type="GO" id="GO:0020037">
    <property type="term" value="F:heme binding"/>
    <property type="evidence" value="ECO:0007669"/>
    <property type="project" value="InterPro"/>
</dbReference>
<dbReference type="Proteomes" id="UP001487740">
    <property type="component" value="Unassembled WGS sequence"/>
</dbReference>
<protein>
    <recommendedName>
        <fullName evidence="18">Cytochrome P450</fullName>
    </recommendedName>
</protein>
<dbReference type="Gene3D" id="1.10.630.10">
    <property type="entry name" value="Cytochrome P450"/>
    <property type="match status" value="1"/>
</dbReference>
<evidence type="ECO:0000256" key="11">
    <source>
        <dbReference type="ARBA" id="ARBA00023004"/>
    </source>
</evidence>
<dbReference type="PRINTS" id="PR00385">
    <property type="entry name" value="P450"/>
</dbReference>
<reference evidence="16 17" key="1">
    <citation type="submission" date="2023-03" db="EMBL/GenBank/DDBJ databases">
        <title>High-quality genome of Scylla paramamosain provides insights in environmental adaptation.</title>
        <authorList>
            <person name="Zhang L."/>
        </authorList>
    </citation>
    <scope>NUCLEOTIDE SEQUENCE [LARGE SCALE GENOMIC DNA]</scope>
    <source>
        <strain evidence="16">LZ_2023a</strain>
        <tissue evidence="16">Muscle</tissue>
    </source>
</reference>
<keyword evidence="9" id="KW-0492">Microsome</keyword>
<dbReference type="GO" id="GO:0005789">
    <property type="term" value="C:endoplasmic reticulum membrane"/>
    <property type="evidence" value="ECO:0007669"/>
    <property type="project" value="UniProtKB-SubCell"/>
</dbReference>
<gene>
    <name evidence="16" type="ORF">O3P69_017182</name>
</gene>
<evidence type="ECO:0000256" key="13">
    <source>
        <dbReference type="ARBA" id="ARBA00023136"/>
    </source>
</evidence>
<dbReference type="PANTHER" id="PTHR24300:SF375">
    <property type="entry name" value="CYTOCHROME P450 FAMILY"/>
    <property type="match status" value="1"/>
</dbReference>
<dbReference type="GO" id="GO:0005506">
    <property type="term" value="F:iron ion binding"/>
    <property type="evidence" value="ECO:0007669"/>
    <property type="project" value="InterPro"/>
</dbReference>
<evidence type="ECO:0000256" key="14">
    <source>
        <dbReference type="PIRSR" id="PIRSR602401-1"/>
    </source>
</evidence>
<dbReference type="GO" id="GO:0016712">
    <property type="term" value="F:oxidoreductase activity, acting on paired donors, with incorporation or reduction of molecular oxygen, reduced flavin or flavoprotein as one donor, and incorporation of one atom of oxygen"/>
    <property type="evidence" value="ECO:0007669"/>
    <property type="project" value="TreeGrafter"/>
</dbReference>
<sequence>MVFVNDFRLLREAFNRQEFTERPDWMLYKTNENIALGVVSSNNLIWHNNRRFSLRQLRDLGMGKSKLVEAVQTRAMWLVDRFSKRVGNGTPIALPIKIAITNVIWQLVGGKQFEEDDPKMTEFDAIFKEFLDSETLYAIQDFLPWVRYLMPAFLFKRLTKEHVVINTLDRFLKFFYEEIDEHRATLIPGEPRDLIDGYLMEMEGKKDDPDTTFNRKDLAFLVMDLFLAGSETTSSTLTWMLYYLSTNPHIQRKLQVELDAVIPEGYQATLEDKPRLPYCEAVIHETLRKSSLVATGVHHVASRDTTLGGYTIPKGAVLNTATLTIHHDPRYWDKPEEFMPERWLDQDGKFVSKKEGFVPFGVGKRQCLGESLARMELLIFTSTLLHRLSFAPLPGKTLDLKPDPSNPFLHLPVPQELHVTVRT</sequence>
<dbReference type="InterPro" id="IPR036396">
    <property type="entry name" value="Cyt_P450_sf"/>
</dbReference>
<dbReference type="InterPro" id="IPR002401">
    <property type="entry name" value="Cyt_P450_E_grp-I"/>
</dbReference>
<dbReference type="AlphaFoldDB" id="A0AAW0TVV3"/>
<organism evidence="16 17">
    <name type="scientific">Scylla paramamosain</name>
    <name type="common">Mud crab</name>
    <dbReference type="NCBI Taxonomy" id="85552"/>
    <lineage>
        <taxon>Eukaryota</taxon>
        <taxon>Metazoa</taxon>
        <taxon>Ecdysozoa</taxon>
        <taxon>Arthropoda</taxon>
        <taxon>Crustacea</taxon>
        <taxon>Multicrustacea</taxon>
        <taxon>Malacostraca</taxon>
        <taxon>Eumalacostraca</taxon>
        <taxon>Eucarida</taxon>
        <taxon>Decapoda</taxon>
        <taxon>Pleocyemata</taxon>
        <taxon>Brachyura</taxon>
        <taxon>Eubrachyura</taxon>
        <taxon>Portunoidea</taxon>
        <taxon>Portunidae</taxon>
        <taxon>Portuninae</taxon>
        <taxon>Scylla</taxon>
    </lineage>
</organism>
<evidence type="ECO:0000256" key="2">
    <source>
        <dbReference type="ARBA" id="ARBA00003690"/>
    </source>
</evidence>
<keyword evidence="6 14" id="KW-0349">Heme</keyword>
<evidence type="ECO:0000256" key="15">
    <source>
        <dbReference type="RuleBase" id="RU000461"/>
    </source>
</evidence>
<evidence type="ECO:0000256" key="8">
    <source>
        <dbReference type="ARBA" id="ARBA00022824"/>
    </source>
</evidence>